<dbReference type="InterPro" id="IPR017968">
    <property type="entry name" value="Acylphosphatase_CS"/>
</dbReference>
<protein>
    <recommendedName>
        <fullName evidence="1">acylphosphatase</fullName>
        <ecNumber evidence="1">3.6.1.7</ecNumber>
    </recommendedName>
</protein>
<comment type="similarity">
    <text evidence="2">Belongs to the acylphosphatase family.</text>
</comment>
<keyword evidence="1" id="KW-0378">Hydrolase</keyword>
<dbReference type="Gene3D" id="3.30.70.100">
    <property type="match status" value="1"/>
</dbReference>
<dbReference type="STRING" id="105231.A0A1Y1HH10"/>
<dbReference type="OrthoDB" id="7961613at2759"/>
<evidence type="ECO:0000256" key="2">
    <source>
        <dbReference type="RuleBase" id="RU004168"/>
    </source>
</evidence>
<dbReference type="EC" id="3.6.1.7" evidence="1"/>
<dbReference type="PROSITE" id="PS00151">
    <property type="entry name" value="ACYLPHOSPHATASE_2"/>
    <property type="match status" value="1"/>
</dbReference>
<sequence length="111" mass="11852">MAAAAPSNSASGRDGSGSERQTVRASIRGVVQGVFYRAWTKETADSLGLDGWVRNLPDGSVEAVFSGPSSSVDQMLTLSKRGPKSARVEQVDVEPYKDDVGKGFEVKRGKY</sequence>
<organism evidence="5 6">
    <name type="scientific">Klebsormidium nitens</name>
    <name type="common">Green alga</name>
    <name type="synonym">Ulothrix nitens</name>
    <dbReference type="NCBI Taxonomy" id="105231"/>
    <lineage>
        <taxon>Eukaryota</taxon>
        <taxon>Viridiplantae</taxon>
        <taxon>Streptophyta</taxon>
        <taxon>Klebsormidiophyceae</taxon>
        <taxon>Klebsormidiales</taxon>
        <taxon>Klebsormidiaceae</taxon>
        <taxon>Klebsormidium</taxon>
    </lineage>
</organism>
<evidence type="ECO:0000256" key="1">
    <source>
        <dbReference type="PROSITE-ProRule" id="PRU00520"/>
    </source>
</evidence>
<dbReference type="InterPro" id="IPR036046">
    <property type="entry name" value="Acylphosphatase-like_dom_sf"/>
</dbReference>
<accession>A0A1Y1HH10</accession>
<proteinExistence type="inferred from homology"/>
<feature type="compositionally biased region" description="Polar residues" evidence="3">
    <location>
        <begin position="1"/>
        <end position="11"/>
    </location>
</feature>
<dbReference type="AlphaFoldDB" id="A0A1Y1HH10"/>
<feature type="region of interest" description="Disordered" evidence="3">
    <location>
        <begin position="1"/>
        <end position="24"/>
    </location>
</feature>
<dbReference type="PRINTS" id="PR00112">
    <property type="entry name" value="ACYLPHPHTASE"/>
</dbReference>
<dbReference type="Pfam" id="PF00708">
    <property type="entry name" value="Acylphosphatase"/>
    <property type="match status" value="1"/>
</dbReference>
<dbReference type="SUPFAM" id="SSF54975">
    <property type="entry name" value="Acylphosphatase/BLUF domain-like"/>
    <property type="match status" value="1"/>
</dbReference>
<dbReference type="GO" id="GO:0003998">
    <property type="term" value="F:acylphosphatase activity"/>
    <property type="evidence" value="ECO:0007669"/>
    <property type="project" value="UniProtKB-EC"/>
</dbReference>
<feature type="domain" description="Acylphosphatase-like" evidence="4">
    <location>
        <begin position="22"/>
        <end position="108"/>
    </location>
</feature>
<gene>
    <name evidence="5" type="ORF">KFL_000020710</name>
</gene>
<comment type="catalytic activity">
    <reaction evidence="1">
        <text>an acyl phosphate + H2O = a carboxylate + phosphate + H(+)</text>
        <dbReference type="Rhea" id="RHEA:14965"/>
        <dbReference type="ChEBI" id="CHEBI:15377"/>
        <dbReference type="ChEBI" id="CHEBI:15378"/>
        <dbReference type="ChEBI" id="CHEBI:29067"/>
        <dbReference type="ChEBI" id="CHEBI:43474"/>
        <dbReference type="ChEBI" id="CHEBI:59918"/>
        <dbReference type="EC" id="3.6.1.7"/>
    </reaction>
</comment>
<evidence type="ECO:0000313" key="6">
    <source>
        <dbReference type="Proteomes" id="UP000054558"/>
    </source>
</evidence>
<dbReference type="OMA" id="VGFRWSM"/>
<reference evidence="5 6" key="1">
    <citation type="journal article" date="2014" name="Nat. Commun.">
        <title>Klebsormidium flaccidum genome reveals primary factors for plant terrestrial adaptation.</title>
        <authorList>
            <person name="Hori K."/>
            <person name="Maruyama F."/>
            <person name="Fujisawa T."/>
            <person name="Togashi T."/>
            <person name="Yamamoto N."/>
            <person name="Seo M."/>
            <person name="Sato S."/>
            <person name="Yamada T."/>
            <person name="Mori H."/>
            <person name="Tajima N."/>
            <person name="Moriyama T."/>
            <person name="Ikeuchi M."/>
            <person name="Watanabe M."/>
            <person name="Wada H."/>
            <person name="Kobayashi K."/>
            <person name="Saito M."/>
            <person name="Masuda T."/>
            <person name="Sasaki-Sekimoto Y."/>
            <person name="Mashiguchi K."/>
            <person name="Awai K."/>
            <person name="Shimojima M."/>
            <person name="Masuda S."/>
            <person name="Iwai M."/>
            <person name="Nobusawa T."/>
            <person name="Narise T."/>
            <person name="Kondo S."/>
            <person name="Saito H."/>
            <person name="Sato R."/>
            <person name="Murakawa M."/>
            <person name="Ihara Y."/>
            <person name="Oshima-Yamada Y."/>
            <person name="Ohtaka K."/>
            <person name="Satoh M."/>
            <person name="Sonobe K."/>
            <person name="Ishii M."/>
            <person name="Ohtani R."/>
            <person name="Kanamori-Sato M."/>
            <person name="Honoki R."/>
            <person name="Miyazaki D."/>
            <person name="Mochizuki H."/>
            <person name="Umetsu J."/>
            <person name="Higashi K."/>
            <person name="Shibata D."/>
            <person name="Kamiya Y."/>
            <person name="Sato N."/>
            <person name="Nakamura Y."/>
            <person name="Tabata S."/>
            <person name="Ida S."/>
            <person name="Kurokawa K."/>
            <person name="Ohta H."/>
        </authorList>
    </citation>
    <scope>NUCLEOTIDE SEQUENCE [LARGE SCALE GENOMIC DNA]</scope>
    <source>
        <strain evidence="5 6">NIES-2285</strain>
    </source>
</reference>
<dbReference type="PROSITE" id="PS51160">
    <property type="entry name" value="ACYLPHOSPHATASE_3"/>
    <property type="match status" value="1"/>
</dbReference>
<name>A0A1Y1HH10_KLENI</name>
<evidence type="ECO:0000259" key="4">
    <source>
        <dbReference type="PROSITE" id="PS51160"/>
    </source>
</evidence>
<evidence type="ECO:0000313" key="5">
    <source>
        <dbReference type="EMBL" id="GAQ77710.1"/>
    </source>
</evidence>
<dbReference type="Proteomes" id="UP000054558">
    <property type="component" value="Unassembled WGS sequence"/>
</dbReference>
<feature type="active site" evidence="1">
    <location>
        <position position="55"/>
    </location>
</feature>
<dbReference type="InterPro" id="IPR020456">
    <property type="entry name" value="Acylphosphatase"/>
</dbReference>
<dbReference type="PANTHER" id="PTHR47268">
    <property type="entry name" value="ACYLPHOSPHATASE"/>
    <property type="match status" value="1"/>
</dbReference>
<keyword evidence="6" id="KW-1185">Reference proteome</keyword>
<evidence type="ECO:0000256" key="3">
    <source>
        <dbReference type="SAM" id="MobiDB-lite"/>
    </source>
</evidence>
<dbReference type="PANTHER" id="PTHR47268:SF4">
    <property type="entry name" value="ACYLPHOSPHATASE"/>
    <property type="match status" value="1"/>
</dbReference>
<feature type="active site" evidence="1">
    <location>
        <position position="37"/>
    </location>
</feature>
<dbReference type="InterPro" id="IPR001792">
    <property type="entry name" value="Acylphosphatase-like_dom"/>
</dbReference>
<dbReference type="EMBL" id="DF236951">
    <property type="protein sequence ID" value="GAQ77710.1"/>
    <property type="molecule type" value="Genomic_DNA"/>
</dbReference>